<evidence type="ECO:0000313" key="4">
    <source>
        <dbReference type="Proteomes" id="UP000324897"/>
    </source>
</evidence>
<dbReference type="EMBL" id="RWGY01000013">
    <property type="protein sequence ID" value="TVU27291.1"/>
    <property type="molecule type" value="Genomic_DNA"/>
</dbReference>
<dbReference type="Gramene" id="TVU27352">
    <property type="protein sequence ID" value="TVU27352"/>
    <property type="gene ID" value="EJB05_29957"/>
</dbReference>
<reference evidence="3 4" key="1">
    <citation type="journal article" date="2019" name="Sci. Rep.">
        <title>A high-quality genome of Eragrostis curvula grass provides insights into Poaceae evolution and supports new strategies to enhance forage quality.</title>
        <authorList>
            <person name="Carballo J."/>
            <person name="Santos B.A.C.M."/>
            <person name="Zappacosta D."/>
            <person name="Garbus I."/>
            <person name="Selva J.P."/>
            <person name="Gallo C.A."/>
            <person name="Diaz A."/>
            <person name="Albertini E."/>
            <person name="Caccamo M."/>
            <person name="Echenique V."/>
        </authorList>
    </citation>
    <scope>NUCLEOTIDE SEQUENCE [LARGE SCALE GENOMIC DNA]</scope>
    <source>
        <strain evidence="4">cv. Victoria</strain>
        <tissue evidence="3">Leaf</tissue>
    </source>
</reference>
<organism evidence="3 4">
    <name type="scientific">Eragrostis curvula</name>
    <name type="common">weeping love grass</name>
    <dbReference type="NCBI Taxonomy" id="38414"/>
    <lineage>
        <taxon>Eukaryota</taxon>
        <taxon>Viridiplantae</taxon>
        <taxon>Streptophyta</taxon>
        <taxon>Embryophyta</taxon>
        <taxon>Tracheophyta</taxon>
        <taxon>Spermatophyta</taxon>
        <taxon>Magnoliopsida</taxon>
        <taxon>Liliopsida</taxon>
        <taxon>Poales</taxon>
        <taxon>Poaceae</taxon>
        <taxon>PACMAD clade</taxon>
        <taxon>Chloridoideae</taxon>
        <taxon>Eragrostideae</taxon>
        <taxon>Eragrostidinae</taxon>
        <taxon>Eragrostis</taxon>
    </lineage>
</organism>
<feature type="compositionally biased region" description="Low complexity" evidence="1">
    <location>
        <begin position="115"/>
        <end position="130"/>
    </location>
</feature>
<dbReference type="Proteomes" id="UP000324897">
    <property type="component" value="Chromosome 2"/>
</dbReference>
<protein>
    <submittedName>
        <fullName evidence="3">Uncharacterized protein</fullName>
    </submittedName>
</protein>
<dbReference type="AlphaFoldDB" id="A0A5J9UU29"/>
<keyword evidence="4" id="KW-1185">Reference proteome</keyword>
<feature type="non-terminal residue" evidence="3">
    <location>
        <position position="1"/>
    </location>
</feature>
<sequence>MLEETEAKVIPVLLFHHLWTDQQKLLNRPIGAKNLQLLPVDCAVALATYSLFVLCSDRERGRVSKAARWLLLGFHRIFQQVQGGDRKRHEAIELSAASSVSDHQRRQAKREESSESSAVPVSPEEASSPPLTSPEKIVIGSSSWMTGFMACELQYMISDGGETSGAADATPRMLHISC</sequence>
<dbReference type="Gramene" id="TVU27291">
    <property type="protein sequence ID" value="TVU27291"/>
    <property type="gene ID" value="EJB05_29892"/>
</dbReference>
<evidence type="ECO:0000256" key="1">
    <source>
        <dbReference type="SAM" id="MobiDB-lite"/>
    </source>
</evidence>
<name>A0A5J9UU29_9POAL</name>
<feature type="compositionally biased region" description="Basic and acidic residues" evidence="1">
    <location>
        <begin position="102"/>
        <end position="113"/>
    </location>
</feature>
<gene>
    <name evidence="2" type="ORF">EJB05_29892</name>
    <name evidence="3" type="ORF">EJB05_29957</name>
</gene>
<proteinExistence type="predicted"/>
<dbReference type="EMBL" id="RWGY01000013">
    <property type="protein sequence ID" value="TVU27352.1"/>
    <property type="molecule type" value="Genomic_DNA"/>
</dbReference>
<evidence type="ECO:0000313" key="2">
    <source>
        <dbReference type="EMBL" id="TVU27291.1"/>
    </source>
</evidence>
<accession>A0A5J9UU29</accession>
<comment type="caution">
    <text evidence="3">The sequence shown here is derived from an EMBL/GenBank/DDBJ whole genome shotgun (WGS) entry which is preliminary data.</text>
</comment>
<feature type="region of interest" description="Disordered" evidence="1">
    <location>
        <begin position="97"/>
        <end position="135"/>
    </location>
</feature>
<evidence type="ECO:0000313" key="3">
    <source>
        <dbReference type="EMBL" id="TVU27352.1"/>
    </source>
</evidence>